<dbReference type="eggNOG" id="ENOG5033ACE">
    <property type="taxonomic scope" value="Bacteria"/>
</dbReference>
<dbReference type="EMBL" id="CP003620">
    <property type="protein sequence ID" value="AFZ14024.1"/>
    <property type="molecule type" value="Genomic_DNA"/>
</dbReference>
<accession>K9W2K0</accession>
<name>K9W2K0_9CYAN</name>
<dbReference type="AlphaFoldDB" id="K9W2K0"/>
<proteinExistence type="predicted"/>
<reference evidence="3 4" key="1">
    <citation type="submission" date="2012-06" db="EMBL/GenBank/DDBJ databases">
        <title>Finished chromosome of genome of Crinalium epipsammum PCC 9333.</title>
        <authorList>
            <consortium name="US DOE Joint Genome Institute"/>
            <person name="Gugger M."/>
            <person name="Coursin T."/>
            <person name="Rippka R."/>
            <person name="Tandeau De Marsac N."/>
            <person name="Huntemann M."/>
            <person name="Wei C.-L."/>
            <person name="Han J."/>
            <person name="Detter J.C."/>
            <person name="Han C."/>
            <person name="Tapia R."/>
            <person name="Davenport K."/>
            <person name="Daligault H."/>
            <person name="Erkkila T."/>
            <person name="Gu W."/>
            <person name="Munk A.C.C."/>
            <person name="Teshima H."/>
            <person name="Xu Y."/>
            <person name="Chain P."/>
            <person name="Chen A."/>
            <person name="Krypides N."/>
            <person name="Mavromatis K."/>
            <person name="Markowitz V."/>
            <person name="Szeto E."/>
            <person name="Ivanova N."/>
            <person name="Mikhailova N."/>
            <person name="Ovchinnikova G."/>
            <person name="Pagani I."/>
            <person name="Pati A."/>
            <person name="Goodwin L."/>
            <person name="Peters L."/>
            <person name="Pitluck S."/>
            <person name="Woyke T."/>
            <person name="Kerfeld C."/>
        </authorList>
    </citation>
    <scope>NUCLEOTIDE SEQUENCE [LARGE SCALE GENOMIC DNA]</scope>
    <source>
        <strain evidence="3 4">PCC 9333</strain>
    </source>
</reference>
<feature type="compositionally biased region" description="Low complexity" evidence="1">
    <location>
        <begin position="24"/>
        <end position="62"/>
    </location>
</feature>
<dbReference type="KEGG" id="cep:Cri9333_3190"/>
<evidence type="ECO:0000313" key="3">
    <source>
        <dbReference type="EMBL" id="AFZ14024.1"/>
    </source>
</evidence>
<evidence type="ECO:0000256" key="1">
    <source>
        <dbReference type="SAM" id="MobiDB-lite"/>
    </source>
</evidence>
<protein>
    <recommendedName>
        <fullName evidence="5">Lipoprotein</fullName>
    </recommendedName>
</protein>
<feature type="chain" id="PRO_5003937121" description="Lipoprotein" evidence="2">
    <location>
        <begin position="19"/>
        <end position="220"/>
    </location>
</feature>
<evidence type="ECO:0000313" key="4">
    <source>
        <dbReference type="Proteomes" id="UP000010472"/>
    </source>
</evidence>
<sequence>MKLRLLAIIFGLIIPVTACNSSKQANTPTPAQSPTSTSSPVSNVPASSAESAKTTASSNESAVSKNWYNYSSKDGKYSAKFPEKPNEQKRASKAQQSEISGTEVRYIDNAKQRLYLTGHVNLPTPKGGKLTNVNVDKILDGGRDSMAKTVGATVKNETKISQGEYPGREFLMTLPNGLSAKARIFINPKNLKAYQAVFAAKDGKVDAPDAKAFLNSVKLK</sequence>
<organism evidence="3 4">
    <name type="scientific">Crinalium epipsammum PCC 9333</name>
    <dbReference type="NCBI Taxonomy" id="1173022"/>
    <lineage>
        <taxon>Bacteria</taxon>
        <taxon>Bacillati</taxon>
        <taxon>Cyanobacteriota</taxon>
        <taxon>Cyanophyceae</taxon>
        <taxon>Gomontiellales</taxon>
        <taxon>Gomontiellaceae</taxon>
        <taxon>Crinalium</taxon>
    </lineage>
</organism>
<feature type="region of interest" description="Disordered" evidence="1">
    <location>
        <begin position="21"/>
        <end position="65"/>
    </location>
</feature>
<evidence type="ECO:0000256" key="2">
    <source>
        <dbReference type="SAM" id="SignalP"/>
    </source>
</evidence>
<dbReference type="OrthoDB" id="561097at2"/>
<evidence type="ECO:0008006" key="5">
    <source>
        <dbReference type="Google" id="ProtNLM"/>
    </source>
</evidence>
<feature type="region of interest" description="Disordered" evidence="1">
    <location>
        <begin position="79"/>
        <end position="100"/>
    </location>
</feature>
<dbReference type="RefSeq" id="WP_015204131.1">
    <property type="nucleotide sequence ID" value="NC_019753.1"/>
</dbReference>
<keyword evidence="2" id="KW-0732">Signal</keyword>
<dbReference type="HOGENOM" id="CLU_1254207_0_0_3"/>
<keyword evidence="4" id="KW-1185">Reference proteome</keyword>
<gene>
    <name evidence="3" type="ORF">Cri9333_3190</name>
</gene>
<feature type="compositionally biased region" description="Basic and acidic residues" evidence="1">
    <location>
        <begin position="79"/>
        <end position="90"/>
    </location>
</feature>
<feature type="signal peptide" evidence="2">
    <location>
        <begin position="1"/>
        <end position="18"/>
    </location>
</feature>
<dbReference type="Proteomes" id="UP000010472">
    <property type="component" value="Chromosome"/>
</dbReference>